<comment type="similarity">
    <text evidence="1">Belongs to the RecJ family.</text>
</comment>
<dbReference type="GO" id="GO:0008409">
    <property type="term" value="F:5'-3' exonuclease activity"/>
    <property type="evidence" value="ECO:0007669"/>
    <property type="project" value="InterPro"/>
</dbReference>
<dbReference type="InterPro" id="IPR041122">
    <property type="entry name" value="RecJ_OB"/>
</dbReference>
<organism evidence="9 10">
    <name type="scientific">Candidatus Scybalocola faecigallinarum</name>
    <dbReference type="NCBI Taxonomy" id="2840941"/>
    <lineage>
        <taxon>Bacteria</taxon>
        <taxon>Bacillati</taxon>
        <taxon>Bacillota</taxon>
        <taxon>Clostridia</taxon>
        <taxon>Lachnospirales</taxon>
        <taxon>Lachnospiraceae</taxon>
        <taxon>Lachnospiraceae incertae sedis</taxon>
        <taxon>Candidatus Scybalocola (ex Gilroy et al. 2021)</taxon>
    </lineage>
</organism>
<dbReference type="PANTHER" id="PTHR30255:SF2">
    <property type="entry name" value="SINGLE-STRANDED-DNA-SPECIFIC EXONUCLEASE RECJ"/>
    <property type="match status" value="1"/>
</dbReference>
<feature type="domain" description="RecJ OB" evidence="8">
    <location>
        <begin position="463"/>
        <end position="585"/>
    </location>
</feature>
<evidence type="ECO:0000259" key="8">
    <source>
        <dbReference type="Pfam" id="PF17768"/>
    </source>
</evidence>
<keyword evidence="4" id="KW-0378">Hydrolase</keyword>
<keyword evidence="5 9" id="KW-0269">Exonuclease</keyword>
<comment type="caution">
    <text evidence="9">The sequence shown here is derived from an EMBL/GenBank/DDBJ whole genome shotgun (WGS) entry which is preliminary data.</text>
</comment>
<dbReference type="Proteomes" id="UP000823927">
    <property type="component" value="Unassembled WGS sequence"/>
</dbReference>
<name>A0A9D1F5K6_9FIRM</name>
<dbReference type="Pfam" id="PF02272">
    <property type="entry name" value="DHHA1"/>
    <property type="match status" value="1"/>
</dbReference>
<keyword evidence="3" id="KW-0540">Nuclease</keyword>
<dbReference type="EMBL" id="DVIT01000036">
    <property type="protein sequence ID" value="HIS47840.1"/>
    <property type="molecule type" value="Genomic_DNA"/>
</dbReference>
<evidence type="ECO:0000256" key="1">
    <source>
        <dbReference type="ARBA" id="ARBA00005915"/>
    </source>
</evidence>
<feature type="domain" description="DDH" evidence="6">
    <location>
        <begin position="78"/>
        <end position="236"/>
    </location>
</feature>
<reference evidence="9" key="2">
    <citation type="journal article" date="2021" name="PeerJ">
        <title>Extensive microbial diversity within the chicken gut microbiome revealed by metagenomics and culture.</title>
        <authorList>
            <person name="Gilroy R."/>
            <person name="Ravi A."/>
            <person name="Getino M."/>
            <person name="Pursley I."/>
            <person name="Horton D.L."/>
            <person name="Alikhan N.F."/>
            <person name="Baker D."/>
            <person name="Gharbi K."/>
            <person name="Hall N."/>
            <person name="Watson M."/>
            <person name="Adriaenssens E.M."/>
            <person name="Foster-Nyarko E."/>
            <person name="Jarju S."/>
            <person name="Secka A."/>
            <person name="Antonio M."/>
            <person name="Oren A."/>
            <person name="Chaudhuri R.R."/>
            <person name="La Ragione R."/>
            <person name="Hildebrand F."/>
            <person name="Pallen M.J."/>
        </authorList>
    </citation>
    <scope>NUCLEOTIDE SEQUENCE</scope>
    <source>
        <strain evidence="9">CHK178-757</strain>
    </source>
</reference>
<evidence type="ECO:0000256" key="4">
    <source>
        <dbReference type="ARBA" id="ARBA00022801"/>
    </source>
</evidence>
<dbReference type="InterPro" id="IPR003156">
    <property type="entry name" value="DHHA1_dom"/>
</dbReference>
<gene>
    <name evidence="9" type="primary">recJ</name>
    <name evidence="9" type="ORF">IAB46_09895</name>
</gene>
<dbReference type="InterPro" id="IPR038763">
    <property type="entry name" value="DHH_sf"/>
</dbReference>
<accession>A0A9D1F5K6</accession>
<feature type="domain" description="DHHA1" evidence="7">
    <location>
        <begin position="356"/>
        <end position="448"/>
    </location>
</feature>
<proteinExistence type="inferred from homology"/>
<dbReference type="GO" id="GO:0006281">
    <property type="term" value="P:DNA repair"/>
    <property type="evidence" value="ECO:0007669"/>
    <property type="project" value="InterPro"/>
</dbReference>
<sequence>MKEKWVVTAKRADFNKIAQDFHINPVLARLIVNRDVREYEDIRKYLYGTEKDFYDPLLLKDLKLAADMLLEAVENKEKIAIASDFDVDGIMSGFILKTGFSRIGADCMIYTPDRVSEGYGLNCRIVEQSHQRGASMIVTCDNGIAAFEGVARAKALGMKVIVTDHHDIPFEELPDHTMRTLRVDADAIVNPKQPDCPYPFKKLCGAGVAFKLICHLYDRCHIPEAEKYALLEYTAIATVADVMDLQDENRIIVKLGLNMVKHTKNIGLKALMEVNALNPARLSAYHIGFVIGPCFNAAGRLDTVKIALDLLEETDENRARTIAQDLKELNDSRKNLTVAGFEQAVERIENSSIKDDKVLLVLLEDCHESLVGIIAGRVKEKYHKPAIVFTRVEDHCVKGSGRSIEAYNMFMELTRQKGLLERFGGHPMAAGLTLKEENLEALRENLNQASTLTAQDFIPVVRIDVPMPVGYATKDFIRQLELLEPFGKGNSKPVFAEKYFRILDARVFGKNQNVLKMTVMDDYKTSMEAIYFGDIPAFKAFIEEEFGREECSRMFNGRSNHVEIAMTYYPDINEYMGKETIQMVVTGYCHIPR</sequence>
<dbReference type="InterPro" id="IPR001667">
    <property type="entry name" value="DDH_dom"/>
</dbReference>
<evidence type="ECO:0000256" key="3">
    <source>
        <dbReference type="ARBA" id="ARBA00022722"/>
    </source>
</evidence>
<reference evidence="9" key="1">
    <citation type="submission" date="2020-10" db="EMBL/GenBank/DDBJ databases">
        <authorList>
            <person name="Gilroy R."/>
        </authorList>
    </citation>
    <scope>NUCLEOTIDE SEQUENCE</scope>
    <source>
        <strain evidence="9">CHK178-757</strain>
    </source>
</reference>
<dbReference type="InterPro" id="IPR004610">
    <property type="entry name" value="RecJ"/>
</dbReference>
<evidence type="ECO:0000256" key="2">
    <source>
        <dbReference type="ARBA" id="ARBA00019841"/>
    </source>
</evidence>
<protein>
    <recommendedName>
        <fullName evidence="2">Single-stranded-DNA-specific exonuclease RecJ</fullName>
    </recommendedName>
</protein>
<dbReference type="SUPFAM" id="SSF64182">
    <property type="entry name" value="DHH phosphoesterases"/>
    <property type="match status" value="1"/>
</dbReference>
<dbReference type="AlphaFoldDB" id="A0A9D1F5K6"/>
<dbReference type="GO" id="GO:0003676">
    <property type="term" value="F:nucleic acid binding"/>
    <property type="evidence" value="ECO:0007669"/>
    <property type="project" value="InterPro"/>
</dbReference>
<evidence type="ECO:0000259" key="6">
    <source>
        <dbReference type="Pfam" id="PF01368"/>
    </source>
</evidence>
<dbReference type="Gene3D" id="3.10.310.30">
    <property type="match status" value="1"/>
</dbReference>
<dbReference type="GO" id="GO:0006310">
    <property type="term" value="P:DNA recombination"/>
    <property type="evidence" value="ECO:0007669"/>
    <property type="project" value="InterPro"/>
</dbReference>
<dbReference type="Gene3D" id="3.90.1640.30">
    <property type="match status" value="1"/>
</dbReference>
<dbReference type="PANTHER" id="PTHR30255">
    <property type="entry name" value="SINGLE-STRANDED-DNA-SPECIFIC EXONUCLEASE RECJ"/>
    <property type="match status" value="1"/>
</dbReference>
<dbReference type="NCBIfam" id="TIGR00644">
    <property type="entry name" value="recJ"/>
    <property type="match status" value="1"/>
</dbReference>
<evidence type="ECO:0000259" key="7">
    <source>
        <dbReference type="Pfam" id="PF02272"/>
    </source>
</evidence>
<evidence type="ECO:0000313" key="10">
    <source>
        <dbReference type="Proteomes" id="UP000823927"/>
    </source>
</evidence>
<dbReference type="Pfam" id="PF01368">
    <property type="entry name" value="DHH"/>
    <property type="match status" value="1"/>
</dbReference>
<evidence type="ECO:0000313" key="9">
    <source>
        <dbReference type="EMBL" id="HIS47840.1"/>
    </source>
</evidence>
<evidence type="ECO:0000256" key="5">
    <source>
        <dbReference type="ARBA" id="ARBA00022839"/>
    </source>
</evidence>
<dbReference type="Pfam" id="PF17768">
    <property type="entry name" value="RecJ_OB"/>
    <property type="match status" value="1"/>
</dbReference>
<dbReference type="InterPro" id="IPR051673">
    <property type="entry name" value="SSDNA_exonuclease_RecJ"/>
</dbReference>